<keyword evidence="1" id="KW-0175">Coiled coil</keyword>
<feature type="region of interest" description="Disordered" evidence="2">
    <location>
        <begin position="1"/>
        <end position="31"/>
    </location>
</feature>
<feature type="region of interest" description="Disordered" evidence="2">
    <location>
        <begin position="144"/>
        <end position="169"/>
    </location>
</feature>
<sequence>MAEGRDPRYSEDKNLKEESKEDYDEEKGKKDWWKIDPQSPLDNDKWCWVLRQSLPEEKVPSQTCVARRQLGPGPVQHTRSRRDRWIRGRIQEAEILQEQLEWRIRGVQQKYEELRRANERIWRELHFTEDQKGDYSSWRSYKYQEESHWGESSPRILKPGNSKRRRKYL</sequence>
<evidence type="ECO:0000256" key="1">
    <source>
        <dbReference type="SAM" id="Coils"/>
    </source>
</evidence>
<dbReference type="Pfam" id="PF11129">
    <property type="entry name" value="EIAV_Rev"/>
    <property type="match status" value="1"/>
</dbReference>
<dbReference type="InterPro" id="IPR021311">
    <property type="entry name" value="EIAV_Rev"/>
</dbReference>
<proteinExistence type="predicted"/>
<name>A0A6B9PJP2_9RETR</name>
<protein>
    <submittedName>
        <fullName evidence="3">Rev protein</fullName>
    </submittedName>
</protein>
<organism evidence="3">
    <name type="scientific">Equine infectious anemia virus</name>
    <dbReference type="NCBI Taxonomy" id="11665"/>
    <lineage>
        <taxon>Viruses</taxon>
        <taxon>Riboviria</taxon>
        <taxon>Pararnavirae</taxon>
        <taxon>Artverviricota</taxon>
        <taxon>Revtraviricetes</taxon>
        <taxon>Ortervirales</taxon>
        <taxon>Retroviridae</taxon>
        <taxon>Orthoretrovirinae</taxon>
        <taxon>Lentivirus</taxon>
        <taxon>Lentivirus equinfane</taxon>
    </lineage>
</organism>
<feature type="coiled-coil region" evidence="1">
    <location>
        <begin position="90"/>
        <end position="117"/>
    </location>
</feature>
<evidence type="ECO:0000256" key="2">
    <source>
        <dbReference type="SAM" id="MobiDB-lite"/>
    </source>
</evidence>
<feature type="region of interest" description="Disordered" evidence="2">
    <location>
        <begin position="61"/>
        <end position="81"/>
    </location>
</feature>
<dbReference type="EMBL" id="MH820165">
    <property type="protein sequence ID" value="QHD59424.1"/>
    <property type="molecule type" value="Genomic_DNA"/>
</dbReference>
<accession>A0A6B9PJP2</accession>
<evidence type="ECO:0000313" key="3">
    <source>
        <dbReference type="EMBL" id="QHD59424.1"/>
    </source>
</evidence>
<feature type="compositionally biased region" description="Basic and acidic residues" evidence="2">
    <location>
        <begin position="1"/>
        <end position="19"/>
    </location>
</feature>
<reference evidence="3" key="1">
    <citation type="journal article" date="2020" name="J. Equine Vet. Sci.">
        <title>Molecular characterization of the major open reading frames (ORFs) and enhancer elements from four geographically distinct North American equine infectious anemia virus (EIAV) isolates.</title>
        <authorList>
            <person name="Cook S.J."/>
            <person name="Li G."/>
            <person name="Zheng Y."/>
            <person name="Willand Z.A."/>
            <person name="Issel C.J."/>
            <person name="Cook R.F."/>
        </authorList>
    </citation>
    <scope>NUCLEOTIDE SEQUENCE</scope>
    <source>
        <strain evidence="3">UKY98-07_PA_S15</strain>
    </source>
</reference>
<gene>
    <name evidence="3" type="primary">rev</name>
</gene>